<dbReference type="Proteomes" id="UP001501490">
    <property type="component" value="Unassembled WGS sequence"/>
</dbReference>
<evidence type="ECO:0000259" key="5">
    <source>
        <dbReference type="Pfam" id="PF08244"/>
    </source>
</evidence>
<feature type="domain" description="Glycosyl hydrolase family 32 N-terminal" evidence="4">
    <location>
        <begin position="46"/>
        <end position="315"/>
    </location>
</feature>
<dbReference type="Gene3D" id="2.60.120.560">
    <property type="entry name" value="Exo-inulinase, domain 1"/>
    <property type="match status" value="1"/>
</dbReference>
<dbReference type="Gene3D" id="2.115.10.20">
    <property type="entry name" value="Glycosyl hydrolase domain, family 43"/>
    <property type="match status" value="2"/>
</dbReference>
<dbReference type="SMART" id="SM00640">
    <property type="entry name" value="Glyco_32"/>
    <property type="match status" value="1"/>
</dbReference>
<evidence type="ECO:0000313" key="6">
    <source>
        <dbReference type="EMBL" id="GAA3641198.1"/>
    </source>
</evidence>
<dbReference type="EMBL" id="BAABAB010000051">
    <property type="protein sequence ID" value="GAA3641198.1"/>
    <property type="molecule type" value="Genomic_DNA"/>
</dbReference>
<comment type="caution">
    <text evidence="6">The sequence shown here is derived from an EMBL/GenBank/DDBJ whole genome shotgun (WGS) entry which is preliminary data.</text>
</comment>
<keyword evidence="2" id="KW-0378">Hydrolase</keyword>
<evidence type="ECO:0008006" key="8">
    <source>
        <dbReference type="Google" id="ProtNLM"/>
    </source>
</evidence>
<comment type="similarity">
    <text evidence="1">Belongs to the glycosyl hydrolase 32 family.</text>
</comment>
<reference evidence="7" key="1">
    <citation type="journal article" date="2019" name="Int. J. Syst. Evol. Microbiol.">
        <title>The Global Catalogue of Microorganisms (GCM) 10K type strain sequencing project: providing services to taxonomists for standard genome sequencing and annotation.</title>
        <authorList>
            <consortium name="The Broad Institute Genomics Platform"/>
            <consortium name="The Broad Institute Genome Sequencing Center for Infectious Disease"/>
            <person name="Wu L."/>
            <person name="Ma J."/>
        </authorList>
    </citation>
    <scope>NUCLEOTIDE SEQUENCE [LARGE SCALE GENOMIC DNA]</scope>
    <source>
        <strain evidence="7">JCM 16929</strain>
    </source>
</reference>
<dbReference type="InterPro" id="IPR023296">
    <property type="entry name" value="Glyco_hydro_beta-prop_sf"/>
</dbReference>
<evidence type="ECO:0000256" key="3">
    <source>
        <dbReference type="ARBA" id="ARBA00023295"/>
    </source>
</evidence>
<dbReference type="Pfam" id="PF00251">
    <property type="entry name" value="Glyco_hydro_32N"/>
    <property type="match status" value="2"/>
</dbReference>
<dbReference type="InterPro" id="IPR013320">
    <property type="entry name" value="ConA-like_dom_sf"/>
</dbReference>
<dbReference type="InterPro" id="IPR018053">
    <property type="entry name" value="Glyco_hydro_32_AS"/>
</dbReference>
<evidence type="ECO:0000313" key="7">
    <source>
        <dbReference type="Proteomes" id="UP001501490"/>
    </source>
</evidence>
<protein>
    <recommendedName>
        <fullName evidence="8">Levanase</fullName>
    </recommendedName>
</protein>
<dbReference type="SUPFAM" id="SSF49899">
    <property type="entry name" value="Concanavalin A-like lectins/glucanases"/>
    <property type="match status" value="1"/>
</dbReference>
<dbReference type="PROSITE" id="PS00609">
    <property type="entry name" value="GLYCOSYL_HYDROL_F32"/>
    <property type="match status" value="1"/>
</dbReference>
<accession>A0ABP7AV13</accession>
<dbReference type="PROSITE" id="PS51257">
    <property type="entry name" value="PROKAR_LIPOPROTEIN"/>
    <property type="match status" value="1"/>
</dbReference>
<feature type="domain" description="Glycosyl hydrolase family 32 N-terminal" evidence="4">
    <location>
        <begin position="626"/>
        <end position="700"/>
    </location>
</feature>
<dbReference type="RefSeq" id="WP_344809768.1">
    <property type="nucleotide sequence ID" value="NZ_BAABAB010000051.1"/>
</dbReference>
<evidence type="ECO:0000259" key="4">
    <source>
        <dbReference type="Pfam" id="PF00251"/>
    </source>
</evidence>
<proteinExistence type="inferred from homology"/>
<gene>
    <name evidence="6" type="ORF">GCM10022236_49820</name>
</gene>
<dbReference type="InterPro" id="IPR001362">
    <property type="entry name" value="Glyco_hydro_32"/>
</dbReference>
<feature type="domain" description="Glycosyl hydrolase family 32 C-terminal" evidence="5">
    <location>
        <begin position="710"/>
        <end position="857"/>
    </location>
</feature>
<keyword evidence="3" id="KW-0326">Glycosidase</keyword>
<name>A0ABP7AV13_9ACTN</name>
<dbReference type="SUPFAM" id="SSF75005">
    <property type="entry name" value="Arabinanase/levansucrase/invertase"/>
    <property type="match status" value="1"/>
</dbReference>
<dbReference type="CDD" id="cd18622">
    <property type="entry name" value="GH32_Inu-like"/>
    <property type="match status" value="1"/>
</dbReference>
<keyword evidence="7" id="KW-1185">Reference proteome</keyword>
<sequence length="866" mass="93780">MRVRRPMVAVLIGLIGLLGLGVVVGCTHRSTAVPPRPLEQYRPAYHFTPDKNWMNDPNGLVYYRGTYHLFFQHNPQGTTWGNMSWGHATSTDLVNWTEQPLAIPQTFDSEGNSIEDIFSGSVVVDVNNTSGFGTRTNPPMVAIYTSAYTAAHPEYAGLQAQSLAYSLDQGKTWRKYSGNPVLNRNSANFRDPKVCAYDGPAGKYWVMVAVEATEHRVLIYKSTDLKNWARLSDFGPANATAGVWECPDLFPIKVTGSGQTKWVMIVNLSPGSVAGGSGGQYFIGDFDGTRFTSDTTVTGDPLPPGQTLAGFDDGSYENWTVANEPGNAKNGPWGQAPATGTLPGQNSVGGYVGAGLVNGFNDGDWPLGTLQSPSFTIGKPYLNFLVGGGNHPHVDGSQLANDPPPGRLLFDGFEFPDGTDLTTAGWALTGDFTPDRNPSTAGGDNYIGRKRLNTFEGGPKGDDNVGTMTSPAFTLDQDYLSFLIGGGGRTDGTLQAELLIGDDVVRTATGKNDGVLNWQDWDVRDLRGRQARLRIVDQATGGWGHLTFDHPVLGAEPAKVHSLETSVNLVVDGTIVRTATGGNGETLDWTSWDVRDLVGKQATIKIIDNNRSGWGHVLADQFMTADAPAPPRIERFDWLDWGRDDYASVRFNDAPNGKIITLGWMNNWDYATEIPTSTWRSSMTLPRQLSLEQTSAGLRLVQTDVQEMANLRKKPALQLRRTTIADESLLPVRGDVVQIDATFKPGTADRLGLSVLGNGQQKTVIGYDARTSRLYVDRTGSGNVDFHPAFASIDDAPVVLADGRLKLRVYVDRASVEVFAQGGLRTITDQVFPPAGADRIGVWSSGGSATIESLTVTPLRPMSSRR</sequence>
<dbReference type="InterPro" id="IPR013148">
    <property type="entry name" value="Glyco_hydro_32_N"/>
</dbReference>
<evidence type="ECO:0000256" key="2">
    <source>
        <dbReference type="ARBA" id="ARBA00022801"/>
    </source>
</evidence>
<dbReference type="PANTHER" id="PTHR42800:SF1">
    <property type="entry name" value="EXOINULINASE INUD (AFU_ORTHOLOGUE AFUA_5G00480)"/>
    <property type="match status" value="1"/>
</dbReference>
<dbReference type="InterPro" id="IPR013189">
    <property type="entry name" value="Glyco_hydro_32_C"/>
</dbReference>
<organism evidence="6 7">
    <name type="scientific">Microlunatus ginsengisoli</name>
    <dbReference type="NCBI Taxonomy" id="363863"/>
    <lineage>
        <taxon>Bacteria</taxon>
        <taxon>Bacillati</taxon>
        <taxon>Actinomycetota</taxon>
        <taxon>Actinomycetes</taxon>
        <taxon>Propionibacteriales</taxon>
        <taxon>Propionibacteriaceae</taxon>
        <taxon>Microlunatus</taxon>
    </lineage>
</organism>
<evidence type="ECO:0000256" key="1">
    <source>
        <dbReference type="ARBA" id="ARBA00009902"/>
    </source>
</evidence>
<dbReference type="PANTHER" id="PTHR42800">
    <property type="entry name" value="EXOINULINASE INUD (AFU_ORTHOLOGUE AFUA_5G00480)"/>
    <property type="match status" value="1"/>
</dbReference>
<dbReference type="Pfam" id="PF08244">
    <property type="entry name" value="Glyco_hydro_32C"/>
    <property type="match status" value="1"/>
</dbReference>